<dbReference type="PANTHER" id="PTHR24148">
    <property type="entry name" value="ANKYRIN REPEAT DOMAIN-CONTAINING PROTEIN 39 HOMOLOG-RELATED"/>
    <property type="match status" value="1"/>
</dbReference>
<sequence>MASNWYRYKPLASEDSFRLFRLKTPQPCLASAFDRIELELFEASLDRPPEFEAISYAWGQEQADSTLSCNGLPLQVTSNVISILRELQQKESVGVLWIDTICIDQNSIPEKNMQVPRMRSIYQKALHVWIWLGRGTCETEAAFELFYDVMPLVDQINSVRERVKQYWIHFKQFHDAYTSKISAIRGVYDAVDTDFIVDVLNLPWFHRTWTVQEQILSKEAKILCGSVCISWDSFMRVLYLLQLYVNRVQVNDEGYRSNPASFYDDVQFYNALENPGNLKYGLDRRDTPISMVLGLLRGKMSSEMRDKVYGLYGIFDQMGIRDLPPVDYSKSIDKVYTEIATAALRIERCPNILYHVCLPSLIPNLPSWVPDWSNNAFIQAMASLTWNYRASKWSKPFHSVNGRKLTVTGILIDELRKLGNSTSFCSENFRRGYKVRTELTNILERHRAMIELIRTLKAWLKLSREFYAYPGGEADHEIFYMNILNSYVPENQRPEKWTVFRAFPTWKTLIALRSGDNLQTVYKKAQTMLNYWSVKADFIALLGFSADDEEWEDEIKIRLILKVYSQNVARFQHDIALVTYQRTIFTTRDGYIGIGPRWAKPNDSIALISGSKLPFVVRRVGRNFQLIGPAYINGIMKGERWDEDLLENITIV</sequence>
<dbReference type="Proteomes" id="UP000800093">
    <property type="component" value="Unassembled WGS sequence"/>
</dbReference>
<organism evidence="2 3">
    <name type="scientific">Lojkania enalia</name>
    <dbReference type="NCBI Taxonomy" id="147567"/>
    <lineage>
        <taxon>Eukaryota</taxon>
        <taxon>Fungi</taxon>
        <taxon>Dikarya</taxon>
        <taxon>Ascomycota</taxon>
        <taxon>Pezizomycotina</taxon>
        <taxon>Dothideomycetes</taxon>
        <taxon>Pleosporomycetidae</taxon>
        <taxon>Pleosporales</taxon>
        <taxon>Pleosporales incertae sedis</taxon>
        <taxon>Lojkania</taxon>
    </lineage>
</organism>
<comment type="caution">
    <text evidence="2">The sequence shown here is derived from an EMBL/GenBank/DDBJ whole genome shotgun (WGS) entry which is preliminary data.</text>
</comment>
<accession>A0A9P4K2F1</accession>
<proteinExistence type="predicted"/>
<dbReference type="AlphaFoldDB" id="A0A9P4K2F1"/>
<protein>
    <recommendedName>
        <fullName evidence="1">Heterokaryon incompatibility domain-containing protein</fullName>
    </recommendedName>
</protein>
<evidence type="ECO:0000313" key="3">
    <source>
        <dbReference type="Proteomes" id="UP000800093"/>
    </source>
</evidence>
<name>A0A9P4K2F1_9PLEO</name>
<keyword evidence="3" id="KW-1185">Reference proteome</keyword>
<evidence type="ECO:0000313" key="2">
    <source>
        <dbReference type="EMBL" id="KAF2260072.1"/>
    </source>
</evidence>
<dbReference type="Pfam" id="PF06985">
    <property type="entry name" value="HET"/>
    <property type="match status" value="1"/>
</dbReference>
<gene>
    <name evidence="2" type="ORF">CC78DRAFT_620568</name>
</gene>
<dbReference type="OrthoDB" id="194358at2759"/>
<dbReference type="PANTHER" id="PTHR24148:SF79">
    <property type="entry name" value="HETEROKARYON INCOMPATIBILITY DOMAIN-CONTAINING PROTEIN"/>
    <property type="match status" value="1"/>
</dbReference>
<dbReference type="EMBL" id="ML986690">
    <property type="protein sequence ID" value="KAF2260072.1"/>
    <property type="molecule type" value="Genomic_DNA"/>
</dbReference>
<dbReference type="InterPro" id="IPR052895">
    <property type="entry name" value="HetReg/Transcr_Mod"/>
</dbReference>
<evidence type="ECO:0000259" key="1">
    <source>
        <dbReference type="Pfam" id="PF06985"/>
    </source>
</evidence>
<dbReference type="Pfam" id="PF26639">
    <property type="entry name" value="Het-6_barrel"/>
    <property type="match status" value="1"/>
</dbReference>
<reference evidence="3" key="1">
    <citation type="journal article" date="2020" name="Stud. Mycol.">
        <title>101 Dothideomycetes genomes: A test case for predicting lifestyles and emergence of pathogens.</title>
        <authorList>
            <person name="Haridas S."/>
            <person name="Albert R."/>
            <person name="Binder M."/>
            <person name="Bloem J."/>
            <person name="LaButti K."/>
            <person name="Salamov A."/>
            <person name="Andreopoulos B."/>
            <person name="Baker S."/>
            <person name="Barry K."/>
            <person name="Bills G."/>
            <person name="Bluhm B."/>
            <person name="Cannon C."/>
            <person name="Castanera R."/>
            <person name="Culley D."/>
            <person name="Daum C."/>
            <person name="Ezra D."/>
            <person name="Gonzalez J."/>
            <person name="Henrissat B."/>
            <person name="Kuo A."/>
            <person name="Liang C."/>
            <person name="Lipzen A."/>
            <person name="Lutzoni F."/>
            <person name="Magnuson J."/>
            <person name="Mondo S."/>
            <person name="Nolan M."/>
            <person name="Ohm R."/>
            <person name="Pangilinan J."/>
            <person name="Park H.-J."/>
            <person name="Ramirez L."/>
            <person name="Alfaro M."/>
            <person name="Sun H."/>
            <person name="Tritt A."/>
            <person name="Yoshinaga Y."/>
            <person name="Zwiers L.-H."/>
            <person name="Turgeon B."/>
            <person name="Goodwin S."/>
            <person name="Spatafora J."/>
            <person name="Crous P."/>
            <person name="Grigoriev I."/>
        </authorList>
    </citation>
    <scope>NUCLEOTIDE SEQUENCE [LARGE SCALE GENOMIC DNA]</scope>
    <source>
        <strain evidence="3">CBS 304.66</strain>
    </source>
</reference>
<feature type="domain" description="Heterokaryon incompatibility" evidence="1">
    <location>
        <begin position="51"/>
        <end position="213"/>
    </location>
</feature>
<dbReference type="InterPro" id="IPR010730">
    <property type="entry name" value="HET"/>
</dbReference>